<protein>
    <submittedName>
        <fullName evidence="1">Uncharacterized protein</fullName>
    </submittedName>
</protein>
<reference evidence="1" key="1">
    <citation type="submission" date="2014-11" db="EMBL/GenBank/DDBJ databases">
        <authorList>
            <person name="Amaro Gonzalez C."/>
        </authorList>
    </citation>
    <scope>NUCLEOTIDE SEQUENCE</scope>
</reference>
<dbReference type="EMBL" id="GBXM01014314">
    <property type="protein sequence ID" value="JAH94263.1"/>
    <property type="molecule type" value="Transcribed_RNA"/>
</dbReference>
<reference evidence="1" key="2">
    <citation type="journal article" date="2015" name="Fish Shellfish Immunol.">
        <title>Early steps in the European eel (Anguilla anguilla)-Vibrio vulnificus interaction in the gills: Role of the RtxA13 toxin.</title>
        <authorList>
            <person name="Callol A."/>
            <person name="Pajuelo D."/>
            <person name="Ebbesson L."/>
            <person name="Teles M."/>
            <person name="MacKenzie S."/>
            <person name="Amaro C."/>
        </authorList>
    </citation>
    <scope>NUCLEOTIDE SEQUENCE</scope>
</reference>
<name>A0A0E9WXW3_ANGAN</name>
<organism evidence="1">
    <name type="scientific">Anguilla anguilla</name>
    <name type="common">European freshwater eel</name>
    <name type="synonym">Muraena anguilla</name>
    <dbReference type="NCBI Taxonomy" id="7936"/>
    <lineage>
        <taxon>Eukaryota</taxon>
        <taxon>Metazoa</taxon>
        <taxon>Chordata</taxon>
        <taxon>Craniata</taxon>
        <taxon>Vertebrata</taxon>
        <taxon>Euteleostomi</taxon>
        <taxon>Actinopterygii</taxon>
        <taxon>Neopterygii</taxon>
        <taxon>Teleostei</taxon>
        <taxon>Anguilliformes</taxon>
        <taxon>Anguillidae</taxon>
        <taxon>Anguilla</taxon>
    </lineage>
</organism>
<proteinExistence type="predicted"/>
<accession>A0A0E9WXW3</accession>
<dbReference type="AlphaFoldDB" id="A0A0E9WXW3"/>
<evidence type="ECO:0000313" key="1">
    <source>
        <dbReference type="EMBL" id="JAH94263.1"/>
    </source>
</evidence>
<sequence length="55" mass="6484">MQRSSKQILRDAYASLAQREDCSSLVLDETTLELDNRTKNPMHRRSYVHIPFPKH</sequence>